<proteinExistence type="predicted"/>
<name>A0A6M3LDT6_9ZZZZ</name>
<sequence>MILVICGAGKFNTIKRYKETYTFQKIYAFEPNVSVVPKVIDDDIVFINKAVSTENGYARLYTSTNYQSASLEPNKTTGGLACDKYEIVETIDFPAWLNETFSLSNILLDMDIEGTEYKVLDAMIENGSINLIEILTVECHWNKLLNMTIENHKELLNKIKSAGFVFDCNGEGNTISASKDLVA</sequence>
<dbReference type="GO" id="GO:0032259">
    <property type="term" value="P:methylation"/>
    <property type="evidence" value="ECO:0007669"/>
    <property type="project" value="UniProtKB-KW"/>
</dbReference>
<reference evidence="2" key="1">
    <citation type="submission" date="2020-03" db="EMBL/GenBank/DDBJ databases">
        <title>The deep terrestrial virosphere.</title>
        <authorList>
            <person name="Holmfeldt K."/>
            <person name="Nilsson E."/>
            <person name="Simone D."/>
            <person name="Lopez-Fernandez M."/>
            <person name="Wu X."/>
            <person name="de Brujin I."/>
            <person name="Lundin D."/>
            <person name="Andersson A."/>
            <person name="Bertilsson S."/>
            <person name="Dopson M."/>
        </authorList>
    </citation>
    <scope>NUCLEOTIDE SEQUENCE</scope>
    <source>
        <strain evidence="2">MM415B03383</strain>
    </source>
</reference>
<dbReference type="InterPro" id="IPR006342">
    <property type="entry name" value="FkbM_mtfrase"/>
</dbReference>
<dbReference type="GO" id="GO:0008168">
    <property type="term" value="F:methyltransferase activity"/>
    <property type="evidence" value="ECO:0007669"/>
    <property type="project" value="UniProtKB-KW"/>
</dbReference>
<gene>
    <name evidence="2" type="ORF">MM415B03383_0002</name>
</gene>
<dbReference type="EMBL" id="MT142982">
    <property type="protein sequence ID" value="QJA91361.1"/>
    <property type="molecule type" value="Genomic_DNA"/>
</dbReference>
<dbReference type="Gene3D" id="3.40.50.150">
    <property type="entry name" value="Vaccinia Virus protein VP39"/>
    <property type="match status" value="1"/>
</dbReference>
<feature type="domain" description="Methyltransferase FkbM" evidence="1">
    <location>
        <begin position="24"/>
        <end position="166"/>
    </location>
</feature>
<evidence type="ECO:0000259" key="1">
    <source>
        <dbReference type="Pfam" id="PF05050"/>
    </source>
</evidence>
<protein>
    <submittedName>
        <fullName evidence="2">Putative methyltransferase</fullName>
    </submittedName>
</protein>
<keyword evidence="2" id="KW-0489">Methyltransferase</keyword>
<dbReference type="Pfam" id="PF05050">
    <property type="entry name" value="Methyltransf_21"/>
    <property type="match status" value="1"/>
</dbReference>
<keyword evidence="2" id="KW-0808">Transferase</keyword>
<dbReference type="AlphaFoldDB" id="A0A6M3LDT6"/>
<dbReference type="NCBIfam" id="TIGR01444">
    <property type="entry name" value="fkbM_fam"/>
    <property type="match status" value="1"/>
</dbReference>
<organism evidence="2">
    <name type="scientific">viral metagenome</name>
    <dbReference type="NCBI Taxonomy" id="1070528"/>
    <lineage>
        <taxon>unclassified sequences</taxon>
        <taxon>metagenomes</taxon>
        <taxon>organismal metagenomes</taxon>
    </lineage>
</organism>
<evidence type="ECO:0000313" key="2">
    <source>
        <dbReference type="EMBL" id="QJA91361.1"/>
    </source>
</evidence>
<dbReference type="InterPro" id="IPR029063">
    <property type="entry name" value="SAM-dependent_MTases_sf"/>
</dbReference>
<dbReference type="SUPFAM" id="SSF53335">
    <property type="entry name" value="S-adenosyl-L-methionine-dependent methyltransferases"/>
    <property type="match status" value="1"/>
</dbReference>
<accession>A0A6M3LDT6</accession>